<evidence type="ECO:0000313" key="3">
    <source>
        <dbReference type="EMBL" id="AKV59902.1"/>
    </source>
</evidence>
<keyword evidence="2" id="KW-0812">Transmembrane</keyword>
<feature type="compositionally biased region" description="Basic and acidic residues" evidence="1">
    <location>
        <begin position="34"/>
        <end position="51"/>
    </location>
</feature>
<feature type="transmembrane region" description="Helical" evidence="2">
    <location>
        <begin position="110"/>
        <end position="130"/>
    </location>
</feature>
<dbReference type="AlphaFoldDB" id="A0A0K1REP9"/>
<dbReference type="STRING" id="156976.AK829_06975"/>
<organism evidence="3 4">
    <name type="scientific">Corynebacterium riegelii</name>
    <dbReference type="NCBI Taxonomy" id="156976"/>
    <lineage>
        <taxon>Bacteria</taxon>
        <taxon>Bacillati</taxon>
        <taxon>Actinomycetota</taxon>
        <taxon>Actinomycetes</taxon>
        <taxon>Mycobacteriales</taxon>
        <taxon>Corynebacteriaceae</taxon>
        <taxon>Corynebacterium</taxon>
    </lineage>
</organism>
<feature type="region of interest" description="Disordered" evidence="1">
    <location>
        <begin position="1"/>
        <end position="60"/>
    </location>
</feature>
<accession>A0A0K1REP9</accession>
<protein>
    <submittedName>
        <fullName evidence="3">Uncharacterized protein</fullName>
    </submittedName>
</protein>
<dbReference type="PATRIC" id="fig|156976.3.peg.1390"/>
<keyword evidence="2" id="KW-0472">Membrane</keyword>
<reference evidence="3 4" key="1">
    <citation type="submission" date="2015-08" db="EMBL/GenBank/DDBJ databases">
        <authorList>
            <person name="Babu N.S."/>
            <person name="Beckwith C.J."/>
            <person name="Beseler K.G."/>
            <person name="Brison A."/>
            <person name="Carone J.V."/>
            <person name="Caskin T.P."/>
            <person name="Diamond M."/>
            <person name="Durham M.E."/>
            <person name="Foxe J.M."/>
            <person name="Go M."/>
            <person name="Henderson B.A."/>
            <person name="Jones I.B."/>
            <person name="McGettigan J.A."/>
            <person name="Micheletti S.J."/>
            <person name="Nasrallah M.E."/>
            <person name="Ortiz D."/>
            <person name="Piller C.R."/>
            <person name="Privatt S.R."/>
            <person name="Schneider S.L."/>
            <person name="Sharp S."/>
            <person name="Smith T.C."/>
            <person name="Stanton J.D."/>
            <person name="Ullery H.E."/>
            <person name="Wilson R.J."/>
            <person name="Serrano M.G."/>
            <person name="Buck G."/>
            <person name="Lee V."/>
            <person name="Wang Y."/>
            <person name="Carvalho R."/>
            <person name="Voegtly L."/>
            <person name="Shi R."/>
            <person name="Duckworth R."/>
            <person name="Johnson A."/>
            <person name="Loviza R."/>
            <person name="Walstead R."/>
            <person name="Shah Z."/>
            <person name="Kiflezghi M."/>
            <person name="Wade K."/>
            <person name="Ball S.L."/>
            <person name="Bradley K.W."/>
            <person name="Asai D.J."/>
            <person name="Bowman C.A."/>
            <person name="Russell D.A."/>
            <person name="Pope W.H."/>
            <person name="Jacobs-Sera D."/>
            <person name="Hendrix R.W."/>
            <person name="Hatfull G.F."/>
        </authorList>
    </citation>
    <scope>NUCLEOTIDE SEQUENCE [LARGE SCALE GENOMIC DNA]</scope>
    <source>
        <strain evidence="3 4">PUDD_83A45</strain>
    </source>
</reference>
<keyword evidence="4" id="KW-1185">Reference proteome</keyword>
<dbReference type="KEGG" id="crie:AK829_06975"/>
<evidence type="ECO:0000256" key="1">
    <source>
        <dbReference type="SAM" id="MobiDB-lite"/>
    </source>
</evidence>
<sequence>MPPSLPTPPSLPVPLPRTPLKFSSESDEALAPKSMKENDQQRNTHMDRSGMREAINSSGPPIGRSSFSMMMVGGILTAMGVMALFFAVVHTLFITILFPGAEGTIDGIPIASLINGAAAVVFIVVGILVLRGNLGRTTRLRTAWENGWVEYRPALIGELMHKRVVRFSEGSDDHYYTAPVLILQPDGTLTEAVTEEFRLPDPNWLQIRGRKLAGVGYRAIVDLNLNNGWGVVGYRVDTGIPKPELENGLRKKNIEAALAFAEQNWVKP</sequence>
<keyword evidence="2" id="KW-1133">Transmembrane helix</keyword>
<name>A0A0K1REP9_9CORY</name>
<feature type="compositionally biased region" description="Pro residues" evidence="1">
    <location>
        <begin position="1"/>
        <end position="17"/>
    </location>
</feature>
<proteinExistence type="predicted"/>
<evidence type="ECO:0000256" key="2">
    <source>
        <dbReference type="SAM" id="Phobius"/>
    </source>
</evidence>
<dbReference type="Proteomes" id="UP000060016">
    <property type="component" value="Chromosome"/>
</dbReference>
<feature type="transmembrane region" description="Helical" evidence="2">
    <location>
        <begin position="74"/>
        <end position="98"/>
    </location>
</feature>
<gene>
    <name evidence="3" type="ORF">AK829_06975</name>
</gene>
<evidence type="ECO:0000313" key="4">
    <source>
        <dbReference type="Proteomes" id="UP000060016"/>
    </source>
</evidence>
<dbReference type="EMBL" id="CP012342">
    <property type="protein sequence ID" value="AKV59902.1"/>
    <property type="molecule type" value="Genomic_DNA"/>
</dbReference>